<name>A0ABM0M687_SACKO</name>
<dbReference type="GeneID" id="102805573"/>
<evidence type="ECO:0000259" key="1">
    <source>
        <dbReference type="Pfam" id="PF06668"/>
    </source>
</evidence>
<dbReference type="InterPro" id="IPR010600">
    <property type="entry name" value="ITI_HC_C"/>
</dbReference>
<proteinExistence type="predicted"/>
<reference evidence="3" key="1">
    <citation type="submission" date="2025-08" db="UniProtKB">
        <authorList>
            <consortium name="RefSeq"/>
        </authorList>
    </citation>
    <scope>IDENTIFICATION</scope>
    <source>
        <tissue evidence="3">Testes</tissue>
    </source>
</reference>
<protein>
    <submittedName>
        <fullName evidence="3">Inter-alpha-trypsin inhibitor heavy chain H3-like</fullName>
    </submittedName>
</protein>
<dbReference type="Pfam" id="PF06668">
    <property type="entry name" value="ITI_HC_C"/>
    <property type="match status" value="1"/>
</dbReference>
<feature type="domain" description="Inter-alpha-trypsin inhibitor heavy chain C-terminal" evidence="1">
    <location>
        <begin position="2"/>
        <end position="125"/>
    </location>
</feature>
<evidence type="ECO:0000313" key="3">
    <source>
        <dbReference type="RefSeq" id="XP_006815528.1"/>
    </source>
</evidence>
<organism evidence="2 3">
    <name type="scientific">Saccoglossus kowalevskii</name>
    <name type="common">Acorn worm</name>
    <dbReference type="NCBI Taxonomy" id="10224"/>
    <lineage>
        <taxon>Eukaryota</taxon>
        <taxon>Metazoa</taxon>
        <taxon>Hemichordata</taxon>
        <taxon>Enteropneusta</taxon>
        <taxon>Harrimaniidae</taxon>
        <taxon>Saccoglossus</taxon>
    </lineage>
</organism>
<keyword evidence="2" id="KW-1185">Reference proteome</keyword>
<evidence type="ECO:0000313" key="2">
    <source>
        <dbReference type="Proteomes" id="UP000694865"/>
    </source>
</evidence>
<dbReference type="Proteomes" id="UP000694865">
    <property type="component" value="Unplaced"/>
</dbReference>
<gene>
    <name evidence="3" type="primary">LOC102805573</name>
</gene>
<dbReference type="RefSeq" id="XP_006815528.1">
    <property type="nucleotide sequence ID" value="XM_006815465.1"/>
</dbReference>
<accession>A0ABM0M687</accession>
<sequence>MLPWKPMKMVMGNITLRVSKSRTFSVSQGEGITLVIHLVRKHPPTIGDYFGFYIEDGRGFSEMVHGLIGQFHSGKISIENMRTDIFDPIYQQADLRVGDRNVTVYENYRKDPKNNLRIRCWFAHNNARGVIDGKHKDYFVQSIFSRDFSAP</sequence>